<evidence type="ECO:0000313" key="4">
    <source>
        <dbReference type="EMBL" id="NBC72755.1"/>
    </source>
</evidence>
<sequence>MTTMQTPIGSGFEASVTAEDVIQGIDLSGKNAIVTGGYSGLGLETVRVLRSAGAKVTVPTRDYNKAVKALANIDGVDIEVMDLMDSASINAFADKFLATGQALHILVNSAGIMASPLSRDSRGYESHFATNHLGHFQLVAKLWPALRKANGARVVSVSSWGHHFSPVVFEDPNFDRREYDRWAAYGQSKTANILFAVALDKRGQADGVRAFSLHPGSIVGTGLEKHLSEEELRAAGVIDEHGRPVLDPAKNLKTIGQGAATSIWCATSPQLNDMGGVYCENCDIAPLGHDAESDFYLDNESTLTDSGVMPYAVDSESADRLWSLSEQLTNLKFTI</sequence>
<dbReference type="NCBIfam" id="NF004845">
    <property type="entry name" value="PRK06196.1"/>
    <property type="match status" value="1"/>
</dbReference>
<gene>
    <name evidence="4" type="ORF">GT003_27540</name>
</gene>
<dbReference type="FunFam" id="3.40.50.720:FF:000594">
    <property type="entry name" value="Short-chain oxidoreductase"/>
    <property type="match status" value="1"/>
</dbReference>
<dbReference type="PRINTS" id="PR00081">
    <property type="entry name" value="GDHRDH"/>
</dbReference>
<dbReference type="Proteomes" id="UP000558113">
    <property type="component" value="Unassembled WGS sequence"/>
</dbReference>
<dbReference type="GO" id="GO:0016491">
    <property type="term" value="F:oxidoreductase activity"/>
    <property type="evidence" value="ECO:0007669"/>
    <property type="project" value="UniProtKB-KW"/>
</dbReference>
<comment type="caution">
    <text evidence="4">The sequence shown here is derived from an EMBL/GenBank/DDBJ whole genome shotgun (WGS) entry which is preliminary data.</text>
</comment>
<reference evidence="4 5" key="1">
    <citation type="submission" date="2020-01" db="EMBL/GenBank/DDBJ databases">
        <title>Paenibacillus soybeanensis sp. nov. isolated from the nodules of soybean (Glycine max(L.) Merr).</title>
        <authorList>
            <person name="Wang H."/>
        </authorList>
    </citation>
    <scope>NUCLEOTIDE SEQUENCE [LARGE SCALE GENOMIC DNA]</scope>
    <source>
        <strain evidence="4 5">DSM 23054</strain>
    </source>
</reference>
<dbReference type="AlphaFoldDB" id="A0A7X4YUC8"/>
<organism evidence="4 5">
    <name type="scientific">Paenibacillus sacheonensis</name>
    <dbReference type="NCBI Taxonomy" id="742054"/>
    <lineage>
        <taxon>Bacteria</taxon>
        <taxon>Bacillati</taxon>
        <taxon>Bacillota</taxon>
        <taxon>Bacilli</taxon>
        <taxon>Bacillales</taxon>
        <taxon>Paenibacillaceae</taxon>
        <taxon>Paenibacillus</taxon>
    </lineage>
</organism>
<dbReference type="InterPro" id="IPR036291">
    <property type="entry name" value="NAD(P)-bd_dom_sf"/>
</dbReference>
<name>A0A7X4YUC8_9BACL</name>
<dbReference type="EMBL" id="JAAAMU010000022">
    <property type="protein sequence ID" value="NBC72755.1"/>
    <property type="molecule type" value="Genomic_DNA"/>
</dbReference>
<dbReference type="Pfam" id="PF00106">
    <property type="entry name" value="adh_short"/>
    <property type="match status" value="1"/>
</dbReference>
<proteinExistence type="inferred from homology"/>
<dbReference type="PANTHER" id="PTHR24320:SF148">
    <property type="entry name" value="NAD(P)-BINDING ROSSMANN-FOLD SUPERFAMILY PROTEIN"/>
    <property type="match status" value="1"/>
</dbReference>
<dbReference type="InterPro" id="IPR002347">
    <property type="entry name" value="SDR_fam"/>
</dbReference>
<keyword evidence="2" id="KW-0560">Oxidoreductase</keyword>
<comment type="similarity">
    <text evidence="1">Belongs to the short-chain dehydrogenases/reductases (SDR) family.</text>
</comment>
<protein>
    <recommendedName>
        <fullName evidence="3">Probable oxidoreductase</fullName>
    </recommendedName>
</protein>
<dbReference type="OrthoDB" id="9809821at2"/>
<keyword evidence="5" id="KW-1185">Reference proteome</keyword>
<accession>A0A7X4YUC8</accession>
<dbReference type="SUPFAM" id="SSF51735">
    <property type="entry name" value="NAD(P)-binding Rossmann-fold domains"/>
    <property type="match status" value="1"/>
</dbReference>
<dbReference type="Gene3D" id="3.40.50.720">
    <property type="entry name" value="NAD(P)-binding Rossmann-like Domain"/>
    <property type="match status" value="1"/>
</dbReference>
<dbReference type="RefSeq" id="WP_161704059.1">
    <property type="nucleotide sequence ID" value="NZ_JAAAMU010000022.1"/>
</dbReference>
<evidence type="ECO:0000313" key="5">
    <source>
        <dbReference type="Proteomes" id="UP000558113"/>
    </source>
</evidence>
<evidence type="ECO:0000256" key="1">
    <source>
        <dbReference type="ARBA" id="ARBA00006484"/>
    </source>
</evidence>
<dbReference type="PANTHER" id="PTHR24320">
    <property type="entry name" value="RETINOL DEHYDROGENASE"/>
    <property type="match status" value="1"/>
</dbReference>
<evidence type="ECO:0000256" key="2">
    <source>
        <dbReference type="ARBA" id="ARBA00023002"/>
    </source>
</evidence>
<evidence type="ECO:0000256" key="3">
    <source>
        <dbReference type="ARBA" id="ARBA00071493"/>
    </source>
</evidence>